<dbReference type="Proteomes" id="UP000295176">
    <property type="component" value="Unassembled WGS sequence"/>
</dbReference>
<dbReference type="GO" id="GO:0043015">
    <property type="term" value="F:gamma-tubulin binding"/>
    <property type="evidence" value="ECO:0007669"/>
    <property type="project" value="InterPro"/>
</dbReference>
<evidence type="ECO:0000256" key="1">
    <source>
        <dbReference type="SAM" id="Coils"/>
    </source>
</evidence>
<accession>A0A4R6RBL9</accession>
<dbReference type="RefSeq" id="WP_133531302.1">
    <property type="nucleotide sequence ID" value="NZ_JBQPXQ010000006.1"/>
</dbReference>
<organism evidence="2 3">
    <name type="scientific">Halanaerobium saccharolyticum</name>
    <dbReference type="NCBI Taxonomy" id="43595"/>
    <lineage>
        <taxon>Bacteria</taxon>
        <taxon>Bacillati</taxon>
        <taxon>Bacillota</taxon>
        <taxon>Clostridia</taxon>
        <taxon>Halanaerobiales</taxon>
        <taxon>Halanaerobiaceae</taxon>
        <taxon>Halanaerobium</taxon>
    </lineage>
</organism>
<keyword evidence="1" id="KW-0175">Coiled coil</keyword>
<dbReference type="Gene3D" id="1.20.5.2280">
    <property type="match status" value="1"/>
</dbReference>
<dbReference type="Pfam" id="PF05531">
    <property type="entry name" value="NPV_P10"/>
    <property type="match status" value="1"/>
</dbReference>
<dbReference type="SUPFAM" id="SSF57997">
    <property type="entry name" value="Tropomyosin"/>
    <property type="match status" value="1"/>
</dbReference>
<evidence type="ECO:0000313" key="3">
    <source>
        <dbReference type="Proteomes" id="UP000295176"/>
    </source>
</evidence>
<name>A0A4R6RBL9_9FIRM</name>
<reference evidence="2 3" key="1">
    <citation type="submission" date="2019-03" db="EMBL/GenBank/DDBJ databases">
        <title>Subsurface microbial communities from deep shales in Ohio and West Virginia, USA.</title>
        <authorList>
            <person name="Wrighton K."/>
        </authorList>
    </citation>
    <scope>NUCLEOTIDE SEQUENCE [LARGE SCALE GENOMIC DNA]</scope>
    <source>
        <strain evidence="2 3">MSL 7</strain>
    </source>
</reference>
<proteinExistence type="predicted"/>
<dbReference type="AlphaFoldDB" id="A0A4R6RBL9"/>
<feature type="coiled-coil region" evidence="1">
    <location>
        <begin position="14"/>
        <end position="90"/>
    </location>
</feature>
<dbReference type="Gene3D" id="1.20.5.170">
    <property type="match status" value="1"/>
</dbReference>
<sequence length="153" mass="17638">MAEDKILNLILSKIEALDTKFDKLDTKVDKLSDRFDKLDSKVSKLDSKVSKLDSKVSKLDSKVAALDSRVDSLEVNLSNFRGEFNNFRNETNETLARIEKRVNATFDQVGGLSEYRTKTEAQLDNIESDMSYYARKQVENEKEIYKLERKMAK</sequence>
<dbReference type="GO" id="GO:0042802">
    <property type="term" value="F:identical protein binding"/>
    <property type="evidence" value="ECO:0007669"/>
    <property type="project" value="InterPro"/>
</dbReference>
<dbReference type="EMBL" id="SNXX01000045">
    <property type="protein sequence ID" value="TDP83057.1"/>
    <property type="molecule type" value="Genomic_DNA"/>
</dbReference>
<protein>
    <submittedName>
        <fullName evidence="2">Cep57-like protein with centrosome localization domain</fullName>
    </submittedName>
</protein>
<gene>
    <name evidence="2" type="ORF">C7957_1452</name>
</gene>
<comment type="caution">
    <text evidence="2">The sequence shown here is derived from an EMBL/GenBank/DDBJ whole genome shotgun (WGS) entry which is preliminary data.</text>
</comment>
<evidence type="ECO:0000313" key="2">
    <source>
        <dbReference type="EMBL" id="TDP83057.1"/>
    </source>
</evidence>
<dbReference type="InterPro" id="IPR008702">
    <property type="entry name" value="NPV_P10"/>
</dbReference>